<name>A0A1T5L3Y5_9MICO</name>
<evidence type="ECO:0000313" key="2">
    <source>
        <dbReference type="Proteomes" id="UP000189777"/>
    </source>
</evidence>
<dbReference type="Proteomes" id="UP000189777">
    <property type="component" value="Unassembled WGS sequence"/>
</dbReference>
<dbReference type="EMBL" id="FUZQ01000005">
    <property type="protein sequence ID" value="SKC70691.1"/>
    <property type="molecule type" value="Genomic_DNA"/>
</dbReference>
<dbReference type="InterPro" id="IPR003718">
    <property type="entry name" value="OsmC/Ohr_fam"/>
</dbReference>
<accession>A0A1T5L3Y5</accession>
<evidence type="ECO:0000313" key="1">
    <source>
        <dbReference type="EMBL" id="SKC70691.1"/>
    </source>
</evidence>
<dbReference type="InterPro" id="IPR036102">
    <property type="entry name" value="OsmC/Ohrsf"/>
</dbReference>
<organism evidence="1 2">
    <name type="scientific">Krasilnikoviella flava</name>
    <dbReference type="NCBI Taxonomy" id="526729"/>
    <lineage>
        <taxon>Bacteria</taxon>
        <taxon>Bacillati</taxon>
        <taxon>Actinomycetota</taxon>
        <taxon>Actinomycetes</taxon>
        <taxon>Micrococcales</taxon>
        <taxon>Promicromonosporaceae</taxon>
        <taxon>Krasilnikoviella</taxon>
    </lineage>
</organism>
<dbReference type="InterPro" id="IPR052707">
    <property type="entry name" value="OsmC_Ohr_Peroxiredoxin"/>
</dbReference>
<reference evidence="1 2" key="1">
    <citation type="submission" date="2017-02" db="EMBL/GenBank/DDBJ databases">
        <authorList>
            <person name="Peterson S.W."/>
        </authorList>
    </citation>
    <scope>NUCLEOTIDE SEQUENCE [LARGE SCALE GENOMIC DNA]</scope>
    <source>
        <strain evidence="1 2">DSM 21481</strain>
    </source>
</reference>
<proteinExistence type="predicted"/>
<dbReference type="Gene3D" id="3.30.300.20">
    <property type="match status" value="1"/>
</dbReference>
<dbReference type="InterPro" id="IPR015946">
    <property type="entry name" value="KH_dom-like_a/b"/>
</dbReference>
<sequence>MGAHHNYAVTVAWPDPSPSPGGGVGADATGGAGTTSYTAYSRDHQVRLTGKPPLPGSADPAFRGDPARYNPEELFVASLAQCHMLWFLHLAAEHGLVVREYVDDTTGTMRVESRGEGQFTDVTLRPRVTVDAGPQATDGAVAELHRRAHALCFITRSVNFSVLVEPAPVRLATPAP</sequence>
<dbReference type="AlphaFoldDB" id="A0A1T5L3Y5"/>
<dbReference type="PANTHER" id="PTHR42830:SF2">
    <property type="entry name" value="OSMC_OHR FAMILY PROTEIN"/>
    <property type="match status" value="1"/>
</dbReference>
<dbReference type="RefSeq" id="WP_079575099.1">
    <property type="nucleotide sequence ID" value="NZ_FUZQ01000005.1"/>
</dbReference>
<dbReference type="SUPFAM" id="SSF82784">
    <property type="entry name" value="OsmC-like"/>
    <property type="match status" value="1"/>
</dbReference>
<dbReference type="OrthoDB" id="9795405at2"/>
<gene>
    <name evidence="1" type="ORF">SAMN04324258_2787</name>
</gene>
<dbReference type="Pfam" id="PF02566">
    <property type="entry name" value="OsmC"/>
    <property type="match status" value="1"/>
</dbReference>
<dbReference type="PANTHER" id="PTHR42830">
    <property type="entry name" value="OSMOTICALLY INDUCIBLE FAMILY PROTEIN"/>
    <property type="match status" value="1"/>
</dbReference>
<dbReference type="STRING" id="526729.SAMN04324258_2787"/>
<keyword evidence="2" id="KW-1185">Reference proteome</keyword>
<protein>
    <submittedName>
        <fullName evidence="1">Organic hydroperoxide reductase OsmC/OhrA</fullName>
    </submittedName>
</protein>